<protein>
    <submittedName>
        <fullName evidence="1">Uncharacterized protein</fullName>
    </submittedName>
</protein>
<dbReference type="Proteomes" id="UP000004853">
    <property type="component" value="Unassembled WGS sequence"/>
</dbReference>
<name>F7T429_9BURK</name>
<comment type="caution">
    <text evidence="1">The sequence shown here is derived from an EMBL/GenBank/DDBJ whole genome shotgun (WGS) entry which is preliminary data.</text>
</comment>
<proteinExistence type="predicted"/>
<evidence type="ECO:0000313" key="2">
    <source>
        <dbReference type="Proteomes" id="UP000004853"/>
    </source>
</evidence>
<dbReference type="EMBL" id="AFRQ01000070">
    <property type="protein sequence ID" value="EGP44808.1"/>
    <property type="molecule type" value="Genomic_DNA"/>
</dbReference>
<organism evidence="1 2">
    <name type="scientific">Achromobacter insuavis AXX-A</name>
    <dbReference type="NCBI Taxonomy" id="1003200"/>
    <lineage>
        <taxon>Bacteria</taxon>
        <taxon>Pseudomonadati</taxon>
        <taxon>Pseudomonadota</taxon>
        <taxon>Betaproteobacteria</taxon>
        <taxon>Burkholderiales</taxon>
        <taxon>Alcaligenaceae</taxon>
        <taxon>Achromobacter</taxon>
    </lineage>
</organism>
<dbReference type="HOGENOM" id="CLU_2927751_0_0_4"/>
<feature type="non-terminal residue" evidence="1">
    <location>
        <position position="1"/>
    </location>
</feature>
<sequence length="61" mass="6754">DRGGMREVCGARQDRLRGQPVLAYSVCGVGAWLAARGGRCGRWERMWRGEAGCAVMREDAR</sequence>
<reference evidence="1 2" key="1">
    <citation type="submission" date="2011-06" db="EMBL/GenBank/DDBJ databases">
        <authorList>
            <person name="Bador J."/>
            <person name="Amoureux L."/>
            <person name="Neuwirth C."/>
        </authorList>
    </citation>
    <scope>NUCLEOTIDE SEQUENCE [LARGE SCALE GENOMIC DNA]</scope>
    <source>
        <strain evidence="1 2">AXX-A</strain>
    </source>
</reference>
<gene>
    <name evidence="1" type="ORF">AXXA_18497</name>
</gene>
<dbReference type="AlphaFoldDB" id="F7T429"/>
<accession>F7T429</accession>
<evidence type="ECO:0000313" key="1">
    <source>
        <dbReference type="EMBL" id="EGP44808.1"/>
    </source>
</evidence>